<sequence>MILNIMADQGEGSQKPESQGNREIEDQWRFKMEQQMRELMEFQVKLIDLLMHQMRSPIHRPEERPATSPKVIIAEGGTEIVAAPT</sequence>
<name>A0AAP0EGB4_9MAGN</name>
<evidence type="ECO:0000256" key="1">
    <source>
        <dbReference type="SAM" id="MobiDB-lite"/>
    </source>
</evidence>
<evidence type="ECO:0000313" key="3">
    <source>
        <dbReference type="Proteomes" id="UP001419268"/>
    </source>
</evidence>
<dbReference type="EMBL" id="JBBNAG010000012">
    <property type="protein sequence ID" value="KAK9088329.1"/>
    <property type="molecule type" value="Genomic_DNA"/>
</dbReference>
<keyword evidence="3" id="KW-1185">Reference proteome</keyword>
<proteinExistence type="predicted"/>
<evidence type="ECO:0000313" key="2">
    <source>
        <dbReference type="EMBL" id="KAK9088329.1"/>
    </source>
</evidence>
<gene>
    <name evidence="2" type="ORF">Scep_027411</name>
</gene>
<reference evidence="2 3" key="1">
    <citation type="submission" date="2024-01" db="EMBL/GenBank/DDBJ databases">
        <title>Genome assemblies of Stephania.</title>
        <authorList>
            <person name="Yang L."/>
        </authorList>
    </citation>
    <scope>NUCLEOTIDE SEQUENCE [LARGE SCALE GENOMIC DNA]</scope>
    <source>
        <strain evidence="2">JXDWG</strain>
        <tissue evidence="2">Leaf</tissue>
    </source>
</reference>
<protein>
    <submittedName>
        <fullName evidence="2">Uncharacterized protein</fullName>
    </submittedName>
</protein>
<organism evidence="2 3">
    <name type="scientific">Stephania cephalantha</name>
    <dbReference type="NCBI Taxonomy" id="152367"/>
    <lineage>
        <taxon>Eukaryota</taxon>
        <taxon>Viridiplantae</taxon>
        <taxon>Streptophyta</taxon>
        <taxon>Embryophyta</taxon>
        <taxon>Tracheophyta</taxon>
        <taxon>Spermatophyta</taxon>
        <taxon>Magnoliopsida</taxon>
        <taxon>Ranunculales</taxon>
        <taxon>Menispermaceae</taxon>
        <taxon>Menispermoideae</taxon>
        <taxon>Cissampelideae</taxon>
        <taxon>Stephania</taxon>
    </lineage>
</organism>
<accession>A0AAP0EGB4</accession>
<feature type="region of interest" description="Disordered" evidence="1">
    <location>
        <begin position="1"/>
        <end position="24"/>
    </location>
</feature>
<dbReference type="Proteomes" id="UP001419268">
    <property type="component" value="Unassembled WGS sequence"/>
</dbReference>
<dbReference type="AlphaFoldDB" id="A0AAP0EGB4"/>
<comment type="caution">
    <text evidence="2">The sequence shown here is derived from an EMBL/GenBank/DDBJ whole genome shotgun (WGS) entry which is preliminary data.</text>
</comment>